<dbReference type="AlphaFoldDB" id="A0A172TQT4"/>
<name>A0A172TQT4_9BACT</name>
<protein>
    <submittedName>
        <fullName evidence="1">Uncharacterized protein</fullName>
    </submittedName>
</protein>
<dbReference type="RefSeq" id="WP_066401318.1">
    <property type="nucleotide sequence ID" value="NZ_CP011390.1"/>
</dbReference>
<gene>
    <name evidence="1" type="ORF">SY85_00720</name>
</gene>
<accession>A0A172TQT4</accession>
<dbReference type="KEGG" id="fla:SY85_00720"/>
<dbReference type="Proteomes" id="UP000077177">
    <property type="component" value="Chromosome"/>
</dbReference>
<sequence>METQHIHLLNQEVEKKLGRKILSSSDCYDLSAEIELKLKVRVSFNTLRRFFGLIKSDHKPSIFTLNALSCFCGYSSFDDFENAKNEPHSNTEVIEGSGLLNYLVLLFKNTEVSSIHDATYFSLVQHTIDYISHYPYLIERFQKEIASTKNGQNYYYEIFVHFDKLNSFYGDGLQFYLQKKKDVEAQIFANSLLCFTGWLTESKDEVQKYHSIIMDYTICRSMKPSVCARYYAAQLFYGNAMGVSNDEVVAEGMQYYTSLIPQKDHYNSFYCFEIIWTEALILTGYYEEALFYLDELSINLNKFFPSSIDLPLMEAILLFKAIIYYLEGKKQRALELLGYILPQKFCFLSRQYQTLLYLLLKGTLRNTNSENEQVSHLVRETGFTKLLLLWQNEYVKGDIQDREKFIYTVSKNGQKNTVSSI</sequence>
<evidence type="ECO:0000313" key="2">
    <source>
        <dbReference type="Proteomes" id="UP000077177"/>
    </source>
</evidence>
<dbReference type="OrthoDB" id="864024at2"/>
<dbReference type="EMBL" id="CP011390">
    <property type="protein sequence ID" value="ANE49244.1"/>
    <property type="molecule type" value="Genomic_DNA"/>
</dbReference>
<keyword evidence="2" id="KW-1185">Reference proteome</keyword>
<reference evidence="2" key="1">
    <citation type="submission" date="2015-01" db="EMBL/GenBank/DDBJ databases">
        <title>Flavisolibacter sp./LCS9/ whole genome sequencing.</title>
        <authorList>
            <person name="Kim M.K."/>
            <person name="Srinivasan S."/>
            <person name="Lee J.-J."/>
        </authorList>
    </citation>
    <scope>NUCLEOTIDE SEQUENCE [LARGE SCALE GENOMIC DNA]</scope>
    <source>
        <strain evidence="2">LCS9</strain>
    </source>
</reference>
<evidence type="ECO:0000313" key="1">
    <source>
        <dbReference type="EMBL" id="ANE49244.1"/>
    </source>
</evidence>
<proteinExistence type="predicted"/>
<organism evidence="1 2">
    <name type="scientific">Flavisolibacter tropicus</name>
    <dbReference type="NCBI Taxonomy" id="1492898"/>
    <lineage>
        <taxon>Bacteria</taxon>
        <taxon>Pseudomonadati</taxon>
        <taxon>Bacteroidota</taxon>
        <taxon>Chitinophagia</taxon>
        <taxon>Chitinophagales</taxon>
        <taxon>Chitinophagaceae</taxon>
        <taxon>Flavisolibacter</taxon>
    </lineage>
</organism>
<reference evidence="1 2" key="2">
    <citation type="journal article" date="2016" name="Int. J. Syst. Evol. Microbiol.">
        <title>Flavisolibacter tropicus sp. nov., isolated from tropical soil.</title>
        <authorList>
            <person name="Lee J.J."/>
            <person name="Kang M.S."/>
            <person name="Kim G.S."/>
            <person name="Lee C.S."/>
            <person name="Lim S."/>
            <person name="Lee J."/>
            <person name="Roh S.H."/>
            <person name="Kang H."/>
            <person name="Ha J.M."/>
            <person name="Bae S."/>
            <person name="Jung H.Y."/>
            <person name="Kim M.K."/>
        </authorList>
    </citation>
    <scope>NUCLEOTIDE SEQUENCE [LARGE SCALE GENOMIC DNA]</scope>
    <source>
        <strain evidence="1 2">LCS9</strain>
    </source>
</reference>